<sequence>MLEQLQRKLLLEGQAAEQDQIGRGMRSSADVWATSAIISFAFLGLNLVATPPPSALEASSSLKAKSTLWAYPKSASCFPEADVVTSSEMVVGEDAEDA</sequence>
<gene>
    <name evidence="1" type="ORF">DVH24_024039</name>
</gene>
<dbReference type="AlphaFoldDB" id="A0A498JHH3"/>
<dbReference type="Proteomes" id="UP000290289">
    <property type="component" value="Chromosome 7"/>
</dbReference>
<organism evidence="1 2">
    <name type="scientific">Malus domestica</name>
    <name type="common">Apple</name>
    <name type="synonym">Pyrus malus</name>
    <dbReference type="NCBI Taxonomy" id="3750"/>
    <lineage>
        <taxon>Eukaryota</taxon>
        <taxon>Viridiplantae</taxon>
        <taxon>Streptophyta</taxon>
        <taxon>Embryophyta</taxon>
        <taxon>Tracheophyta</taxon>
        <taxon>Spermatophyta</taxon>
        <taxon>Magnoliopsida</taxon>
        <taxon>eudicotyledons</taxon>
        <taxon>Gunneridae</taxon>
        <taxon>Pentapetalae</taxon>
        <taxon>rosids</taxon>
        <taxon>fabids</taxon>
        <taxon>Rosales</taxon>
        <taxon>Rosaceae</taxon>
        <taxon>Amygdaloideae</taxon>
        <taxon>Maleae</taxon>
        <taxon>Malus</taxon>
    </lineage>
</organism>
<name>A0A498JHH3_MALDO</name>
<reference evidence="1 2" key="1">
    <citation type="submission" date="2018-10" db="EMBL/GenBank/DDBJ databases">
        <title>A high-quality apple genome assembly.</title>
        <authorList>
            <person name="Hu J."/>
        </authorList>
    </citation>
    <scope>NUCLEOTIDE SEQUENCE [LARGE SCALE GENOMIC DNA]</scope>
    <source>
        <strain evidence="2">cv. HFTH1</strain>
        <tissue evidence="1">Young leaf</tissue>
    </source>
</reference>
<protein>
    <submittedName>
        <fullName evidence="1">Uncharacterized protein</fullName>
    </submittedName>
</protein>
<proteinExistence type="predicted"/>
<evidence type="ECO:0000313" key="2">
    <source>
        <dbReference type="Proteomes" id="UP000290289"/>
    </source>
</evidence>
<evidence type="ECO:0000313" key="1">
    <source>
        <dbReference type="EMBL" id="RXH94355.1"/>
    </source>
</evidence>
<dbReference type="EMBL" id="RDQH01000333">
    <property type="protein sequence ID" value="RXH94355.1"/>
    <property type="molecule type" value="Genomic_DNA"/>
</dbReference>
<comment type="caution">
    <text evidence="1">The sequence shown here is derived from an EMBL/GenBank/DDBJ whole genome shotgun (WGS) entry which is preliminary data.</text>
</comment>
<accession>A0A498JHH3</accession>
<keyword evidence="2" id="KW-1185">Reference proteome</keyword>